<evidence type="ECO:0000313" key="2">
    <source>
        <dbReference type="EMBL" id="GGD46241.1"/>
    </source>
</evidence>
<reference evidence="3" key="1">
    <citation type="journal article" date="2019" name="Int. J. Syst. Evol. Microbiol.">
        <title>The Global Catalogue of Microorganisms (GCM) 10K type strain sequencing project: providing services to taxonomists for standard genome sequencing and annotation.</title>
        <authorList>
            <consortium name="The Broad Institute Genomics Platform"/>
            <consortium name="The Broad Institute Genome Sequencing Center for Infectious Disease"/>
            <person name="Wu L."/>
            <person name="Ma J."/>
        </authorList>
    </citation>
    <scope>NUCLEOTIDE SEQUENCE [LARGE SCALE GENOMIC DNA]</scope>
    <source>
        <strain evidence="3">CGMCC 1.12922</strain>
    </source>
</reference>
<protein>
    <submittedName>
        <fullName evidence="2">Uncharacterized protein</fullName>
    </submittedName>
</protein>
<gene>
    <name evidence="2" type="ORF">GCM10011358_32390</name>
</gene>
<dbReference type="Proteomes" id="UP000617355">
    <property type="component" value="Unassembled WGS sequence"/>
</dbReference>
<comment type="caution">
    <text evidence="2">The sequence shown here is derived from an EMBL/GenBank/DDBJ whole genome shotgun (WGS) entry which is preliminary data.</text>
</comment>
<organism evidence="2 3">
    <name type="scientific">Sinisalibacter lacisalsi</name>
    <dbReference type="NCBI Taxonomy" id="1526570"/>
    <lineage>
        <taxon>Bacteria</taxon>
        <taxon>Pseudomonadati</taxon>
        <taxon>Pseudomonadota</taxon>
        <taxon>Alphaproteobacteria</taxon>
        <taxon>Rhodobacterales</taxon>
        <taxon>Roseobacteraceae</taxon>
        <taxon>Sinisalibacter</taxon>
    </lineage>
</organism>
<evidence type="ECO:0000256" key="1">
    <source>
        <dbReference type="SAM" id="MobiDB-lite"/>
    </source>
</evidence>
<dbReference type="EMBL" id="BMGI01000006">
    <property type="protein sequence ID" value="GGD46241.1"/>
    <property type="molecule type" value="Genomic_DNA"/>
</dbReference>
<evidence type="ECO:0000313" key="3">
    <source>
        <dbReference type="Proteomes" id="UP000617355"/>
    </source>
</evidence>
<name>A0ABQ1QWU8_9RHOB</name>
<feature type="compositionally biased region" description="Low complexity" evidence="1">
    <location>
        <begin position="239"/>
        <end position="254"/>
    </location>
</feature>
<proteinExistence type="predicted"/>
<sequence>MMNFPLSPRRNLAAAPKLLKRAVVFAGGAVAGTVVSAAASYVLVSALFPQPPAPGAAVAPAAIAARAPANIAPADPDLSRVARAPAPQALPAPDAAAAVASNLTPTERAENTARRLRAAPAPADMDALVVATKSQPDIALPAPEADTTPATFAARAAADAAVRDSAAIAATPSLRPEPRPETLAALTPPRAAPDIAPIRPRPRPDALVLAAATPAPVEAIPALRPRPRPAQAETRQLAAATVPDTAVAPAPRRASGGLFSSGGTCGPALARSIPKRSGNAPSAQPFFASLGASGSGRDQQIINELARGNMPGFLRDLQPVAFRGTDARGAEAEIVVCVTPDYLALGSDSDYVRVPLGLPAAASIANRFGMTLPTPRMVDAIYSQASVRLSPAPMTPGPQMSSTDYFLRHNATIEGQLRGRGGLVAGQKKDVVMASRMANAPGRVAIYGWHRNSGSPIQPVSTVHGANYADYSHGIRLVSKTAYLNGKAVNLDDLLASGRYAWLLNEEGPLPGPVIRIASR</sequence>
<dbReference type="RefSeq" id="WP_188529815.1">
    <property type="nucleotide sequence ID" value="NZ_BMGI01000006.1"/>
</dbReference>
<feature type="region of interest" description="Disordered" evidence="1">
    <location>
        <begin position="239"/>
        <end position="259"/>
    </location>
</feature>
<keyword evidence="3" id="KW-1185">Reference proteome</keyword>
<accession>A0ABQ1QWU8</accession>